<sequence>MMEHFWKWGMVCRFLGCLFIAGFWDRSLKTAEVKVLSPYAVYSAACLAGVVAYEMGVVVLNMYLLPDVAGSFSKSILLIVYTVVLVKIIVNALCMALGSSKLLQFLREAEAYEKATSFGHSAGSDVCRRNWRTQACRWVSAAALVASYGMAMTIYTRNFMQGRDDPWHIFIKVVGFFSELILFFYDSVAYIVLGSTAEVLVEYLRALSVSLDTCERTSLQLCCTLCPRRVEEIRLNLSRIQALRRCINDIWHPAITATSACLVWNLCTTLYAVFDVGFTTPDIWLSVTYAVYASLGFFDIAVISEDLRDQVGYSYM</sequence>
<keyword evidence="1" id="KW-1133">Transmembrane helix</keyword>
<dbReference type="EMBL" id="JABSTR010000010">
    <property type="protein sequence ID" value="KAH9380343.1"/>
    <property type="molecule type" value="Genomic_DNA"/>
</dbReference>
<feature type="transmembrane region" description="Helical" evidence="1">
    <location>
        <begin position="76"/>
        <end position="97"/>
    </location>
</feature>
<protein>
    <submittedName>
        <fullName evidence="2">Uncharacterized protein</fullName>
    </submittedName>
</protein>
<comment type="caution">
    <text evidence="2">The sequence shown here is derived from an EMBL/GenBank/DDBJ whole genome shotgun (WGS) entry which is preliminary data.</text>
</comment>
<evidence type="ECO:0000313" key="3">
    <source>
        <dbReference type="Proteomes" id="UP000821853"/>
    </source>
</evidence>
<feature type="transmembrane region" description="Helical" evidence="1">
    <location>
        <begin position="250"/>
        <end position="271"/>
    </location>
</feature>
<accession>A0A9J6H0Y3</accession>
<dbReference type="OrthoDB" id="6495120at2759"/>
<name>A0A9J6H0Y3_HAELO</name>
<gene>
    <name evidence="2" type="ORF">HPB48_016097</name>
</gene>
<keyword evidence="3" id="KW-1185">Reference proteome</keyword>
<evidence type="ECO:0000256" key="1">
    <source>
        <dbReference type="SAM" id="Phobius"/>
    </source>
</evidence>
<proteinExistence type="predicted"/>
<dbReference type="AlphaFoldDB" id="A0A9J6H0Y3"/>
<feature type="transmembrane region" description="Helical" evidence="1">
    <location>
        <begin position="138"/>
        <end position="155"/>
    </location>
</feature>
<dbReference type="Proteomes" id="UP000821853">
    <property type="component" value="Chromosome 8"/>
</dbReference>
<dbReference type="OMA" id="RCINDIW"/>
<evidence type="ECO:0000313" key="2">
    <source>
        <dbReference type="EMBL" id="KAH9380343.1"/>
    </source>
</evidence>
<reference evidence="2 3" key="1">
    <citation type="journal article" date="2020" name="Cell">
        <title>Large-Scale Comparative Analyses of Tick Genomes Elucidate Their Genetic Diversity and Vector Capacities.</title>
        <authorList>
            <consortium name="Tick Genome and Microbiome Consortium (TIGMIC)"/>
            <person name="Jia N."/>
            <person name="Wang J."/>
            <person name="Shi W."/>
            <person name="Du L."/>
            <person name="Sun Y."/>
            <person name="Zhan W."/>
            <person name="Jiang J.F."/>
            <person name="Wang Q."/>
            <person name="Zhang B."/>
            <person name="Ji P."/>
            <person name="Bell-Sakyi L."/>
            <person name="Cui X.M."/>
            <person name="Yuan T.T."/>
            <person name="Jiang B.G."/>
            <person name="Yang W.F."/>
            <person name="Lam T.T."/>
            <person name="Chang Q.C."/>
            <person name="Ding S.J."/>
            <person name="Wang X.J."/>
            <person name="Zhu J.G."/>
            <person name="Ruan X.D."/>
            <person name="Zhao L."/>
            <person name="Wei J.T."/>
            <person name="Ye R.Z."/>
            <person name="Que T.C."/>
            <person name="Du C.H."/>
            <person name="Zhou Y.H."/>
            <person name="Cheng J.X."/>
            <person name="Dai P.F."/>
            <person name="Guo W.B."/>
            <person name="Han X.H."/>
            <person name="Huang E.J."/>
            <person name="Li L.F."/>
            <person name="Wei W."/>
            <person name="Gao Y.C."/>
            <person name="Liu J.Z."/>
            <person name="Shao H.Z."/>
            <person name="Wang X."/>
            <person name="Wang C.C."/>
            <person name="Yang T.C."/>
            <person name="Huo Q.B."/>
            <person name="Li W."/>
            <person name="Chen H.Y."/>
            <person name="Chen S.E."/>
            <person name="Zhou L.G."/>
            <person name="Ni X.B."/>
            <person name="Tian J.H."/>
            <person name="Sheng Y."/>
            <person name="Liu T."/>
            <person name="Pan Y.S."/>
            <person name="Xia L.Y."/>
            <person name="Li J."/>
            <person name="Zhao F."/>
            <person name="Cao W.C."/>
        </authorList>
    </citation>
    <scope>NUCLEOTIDE SEQUENCE [LARGE SCALE GENOMIC DNA]</scope>
    <source>
        <strain evidence="2">HaeL-2018</strain>
    </source>
</reference>
<feature type="transmembrane region" description="Helical" evidence="1">
    <location>
        <begin position="36"/>
        <end position="64"/>
    </location>
</feature>
<feature type="transmembrane region" description="Helical" evidence="1">
    <location>
        <begin position="283"/>
        <end position="303"/>
    </location>
</feature>
<keyword evidence="1" id="KW-0812">Transmembrane</keyword>
<keyword evidence="1" id="KW-0472">Membrane</keyword>
<organism evidence="2 3">
    <name type="scientific">Haemaphysalis longicornis</name>
    <name type="common">Bush tick</name>
    <dbReference type="NCBI Taxonomy" id="44386"/>
    <lineage>
        <taxon>Eukaryota</taxon>
        <taxon>Metazoa</taxon>
        <taxon>Ecdysozoa</taxon>
        <taxon>Arthropoda</taxon>
        <taxon>Chelicerata</taxon>
        <taxon>Arachnida</taxon>
        <taxon>Acari</taxon>
        <taxon>Parasitiformes</taxon>
        <taxon>Ixodida</taxon>
        <taxon>Ixodoidea</taxon>
        <taxon>Ixodidae</taxon>
        <taxon>Haemaphysalinae</taxon>
        <taxon>Haemaphysalis</taxon>
    </lineage>
</organism>
<dbReference type="VEuPathDB" id="VectorBase:HLOH_041612"/>